<dbReference type="AlphaFoldDB" id="A0A2V4A0D1"/>
<dbReference type="Proteomes" id="UP000248079">
    <property type="component" value="Unassembled WGS sequence"/>
</dbReference>
<dbReference type="InterPro" id="IPR029061">
    <property type="entry name" value="THDP-binding"/>
</dbReference>
<name>A0A2V4A0D1_9BACT</name>
<reference evidence="3 4" key="1">
    <citation type="submission" date="2018-05" db="EMBL/GenBank/DDBJ databases">
        <title>Marinifilum breve JC075T sp. nov., a marine bacterium isolated from Yongle Blue Hole in the South China Sea.</title>
        <authorList>
            <person name="Fu T."/>
        </authorList>
    </citation>
    <scope>NUCLEOTIDE SEQUENCE [LARGE SCALE GENOMIC DNA]</scope>
    <source>
        <strain evidence="3 4">JC075</strain>
    </source>
</reference>
<dbReference type="InterPro" id="IPR051479">
    <property type="entry name" value="PorB-like"/>
</dbReference>
<dbReference type="GO" id="GO:0044281">
    <property type="term" value="P:small molecule metabolic process"/>
    <property type="evidence" value="ECO:0007669"/>
    <property type="project" value="UniProtKB-ARBA"/>
</dbReference>
<proteinExistence type="predicted"/>
<protein>
    <submittedName>
        <fullName evidence="3">Pyruvate synthase subunit beta</fullName>
    </submittedName>
</protein>
<evidence type="ECO:0000259" key="2">
    <source>
        <dbReference type="Pfam" id="PF02775"/>
    </source>
</evidence>
<dbReference type="InterPro" id="IPR011766">
    <property type="entry name" value="TPP_enzyme_TPP-bd"/>
</dbReference>
<dbReference type="EMBL" id="QFLI01000005">
    <property type="protein sequence ID" value="PXY00840.1"/>
    <property type="molecule type" value="Genomic_DNA"/>
</dbReference>
<organism evidence="3 4">
    <name type="scientific">Marinifilum breve</name>
    <dbReference type="NCBI Taxonomy" id="2184082"/>
    <lineage>
        <taxon>Bacteria</taxon>
        <taxon>Pseudomonadati</taxon>
        <taxon>Bacteroidota</taxon>
        <taxon>Bacteroidia</taxon>
        <taxon>Marinilabiliales</taxon>
        <taxon>Marinifilaceae</taxon>
    </lineage>
</organism>
<dbReference type="OrthoDB" id="9794954at2"/>
<comment type="caution">
    <text evidence="3">The sequence shown here is derived from an EMBL/GenBank/DDBJ whole genome shotgun (WGS) entry which is preliminary data.</text>
</comment>
<sequence length="302" mass="32889">MTKVLDIPKVNAKNMTEKEFFYGHKACAGCGGSIAVRLALKVLGERTYSALPAGCMSAVGFIFPQMAFNSNAIITTFPGSASMAAGIAAGAKALGQEDFKTVVFAGDGGTADIGFQALSGMIDRNDDVLYICYDNEAYMNTGIQKSGLTPYGTKTTTTPAGQNIPGTITHKKNLFEIIAAHDIQYAATASIGYPQDFLNKVNKAKHVKGASFIHVYASCPTGWGTPTETSVEIAKDAVDAGLIFLAEYEDGEYKLNRNPKEFKSVEEYLKKQGRFKHMSDADIQCVIENRDKKWERMRKNWL</sequence>
<keyword evidence="1" id="KW-0560">Oxidoreductase</keyword>
<dbReference type="Gene3D" id="3.40.50.970">
    <property type="match status" value="2"/>
</dbReference>
<dbReference type="SUPFAM" id="SSF52518">
    <property type="entry name" value="Thiamin diphosphate-binding fold (THDP-binding)"/>
    <property type="match status" value="1"/>
</dbReference>
<dbReference type="PANTHER" id="PTHR42897:SF2">
    <property type="entry name" value="PYRUVATE SYNTHASE SUBUNIT PORB"/>
    <property type="match status" value="1"/>
</dbReference>
<evidence type="ECO:0000256" key="1">
    <source>
        <dbReference type="ARBA" id="ARBA00023002"/>
    </source>
</evidence>
<dbReference type="GO" id="GO:0030976">
    <property type="term" value="F:thiamine pyrophosphate binding"/>
    <property type="evidence" value="ECO:0007669"/>
    <property type="project" value="InterPro"/>
</dbReference>
<gene>
    <name evidence="3" type="ORF">DF185_13150</name>
</gene>
<evidence type="ECO:0000313" key="3">
    <source>
        <dbReference type="EMBL" id="PXY00840.1"/>
    </source>
</evidence>
<evidence type="ECO:0000313" key="4">
    <source>
        <dbReference type="Proteomes" id="UP000248079"/>
    </source>
</evidence>
<dbReference type="PANTHER" id="PTHR42897">
    <property type="entry name" value="PYRUVATE SYNTHASE SUBUNIT PORB"/>
    <property type="match status" value="1"/>
</dbReference>
<accession>A0A2V4A0D1</accession>
<keyword evidence="3" id="KW-0670">Pyruvate</keyword>
<feature type="domain" description="Thiamine pyrophosphate enzyme TPP-binding" evidence="2">
    <location>
        <begin position="53"/>
        <end position="215"/>
    </location>
</feature>
<dbReference type="Pfam" id="PF02775">
    <property type="entry name" value="TPP_enzyme_C"/>
    <property type="match status" value="1"/>
</dbReference>
<dbReference type="GO" id="GO:0016491">
    <property type="term" value="F:oxidoreductase activity"/>
    <property type="evidence" value="ECO:0007669"/>
    <property type="project" value="UniProtKB-KW"/>
</dbReference>
<keyword evidence="4" id="KW-1185">Reference proteome</keyword>
<dbReference type="RefSeq" id="WP_110361206.1">
    <property type="nucleotide sequence ID" value="NZ_QFLI01000005.1"/>
</dbReference>